<proteinExistence type="inferred from homology"/>
<keyword evidence="8 11" id="KW-0067">ATP-binding</keyword>
<dbReference type="NCBIfam" id="NF000839">
    <property type="entry name" value="PRK00071.1-1"/>
    <property type="match status" value="1"/>
</dbReference>
<keyword evidence="6 11" id="KW-0548">Nucleotidyltransferase</keyword>
<evidence type="ECO:0000256" key="5">
    <source>
        <dbReference type="ARBA" id="ARBA00022679"/>
    </source>
</evidence>
<dbReference type="NCBIfam" id="TIGR00482">
    <property type="entry name" value="nicotinate (nicotinamide) nucleotide adenylyltransferase"/>
    <property type="match status" value="1"/>
</dbReference>
<evidence type="ECO:0000256" key="7">
    <source>
        <dbReference type="ARBA" id="ARBA00022741"/>
    </source>
</evidence>
<dbReference type="NCBIfam" id="TIGR00125">
    <property type="entry name" value="cyt_tran_rel"/>
    <property type="match status" value="1"/>
</dbReference>
<dbReference type="GO" id="GO:0004515">
    <property type="term" value="F:nicotinate-nucleotide adenylyltransferase activity"/>
    <property type="evidence" value="ECO:0007669"/>
    <property type="project" value="UniProtKB-UniRule"/>
</dbReference>
<evidence type="ECO:0000256" key="11">
    <source>
        <dbReference type="HAMAP-Rule" id="MF_00244"/>
    </source>
</evidence>
<feature type="domain" description="Cytidyltransferase-like" evidence="12">
    <location>
        <begin position="6"/>
        <end position="147"/>
    </location>
</feature>
<evidence type="ECO:0000313" key="13">
    <source>
        <dbReference type="EMBL" id="GGF84347.1"/>
    </source>
</evidence>
<dbReference type="CDD" id="cd02165">
    <property type="entry name" value="NMNAT"/>
    <property type="match status" value="1"/>
</dbReference>
<dbReference type="InterPro" id="IPR005248">
    <property type="entry name" value="NadD/NMNAT"/>
</dbReference>
<keyword evidence="14" id="KW-1185">Reference proteome</keyword>
<evidence type="ECO:0000256" key="10">
    <source>
        <dbReference type="ARBA" id="ARBA00048721"/>
    </source>
</evidence>
<gene>
    <name evidence="11" type="primary">nadD</name>
    <name evidence="13" type="ORF">GCM10010960_03030</name>
</gene>
<comment type="pathway">
    <text evidence="2 11">Cofactor biosynthesis; NAD(+) biosynthesis; deamido-NAD(+) from nicotinate D-ribonucleotide: step 1/1.</text>
</comment>
<keyword evidence="4 11" id="KW-0662">Pyridine nucleotide biosynthesis</keyword>
<evidence type="ECO:0000313" key="14">
    <source>
        <dbReference type="Proteomes" id="UP000632858"/>
    </source>
</evidence>
<evidence type="ECO:0000256" key="2">
    <source>
        <dbReference type="ARBA" id="ARBA00005019"/>
    </source>
</evidence>
<dbReference type="PANTHER" id="PTHR39321">
    <property type="entry name" value="NICOTINATE-NUCLEOTIDE ADENYLYLTRANSFERASE-RELATED"/>
    <property type="match status" value="1"/>
</dbReference>
<reference evidence="13" key="1">
    <citation type="journal article" date="2014" name="Int. J. Syst. Evol. Microbiol.">
        <title>Complete genome sequence of Corynebacterium casei LMG S-19264T (=DSM 44701T), isolated from a smear-ripened cheese.</title>
        <authorList>
            <consortium name="US DOE Joint Genome Institute (JGI-PGF)"/>
            <person name="Walter F."/>
            <person name="Albersmeier A."/>
            <person name="Kalinowski J."/>
            <person name="Ruckert C."/>
        </authorList>
    </citation>
    <scope>NUCLEOTIDE SEQUENCE</scope>
    <source>
        <strain evidence="13">CGMCC 1.12726</strain>
    </source>
</reference>
<reference evidence="13" key="2">
    <citation type="submission" date="2020-09" db="EMBL/GenBank/DDBJ databases">
        <authorList>
            <person name="Sun Q."/>
            <person name="Zhou Y."/>
        </authorList>
    </citation>
    <scope>NUCLEOTIDE SEQUENCE</scope>
    <source>
        <strain evidence="13">CGMCC 1.12726</strain>
    </source>
</reference>
<dbReference type="EMBL" id="BMFO01000001">
    <property type="protein sequence ID" value="GGF84347.1"/>
    <property type="molecule type" value="Genomic_DNA"/>
</dbReference>
<dbReference type="Pfam" id="PF01467">
    <property type="entry name" value="CTP_transf_like"/>
    <property type="match status" value="1"/>
</dbReference>
<dbReference type="AlphaFoldDB" id="A0A917FJU0"/>
<keyword evidence="5 11" id="KW-0808">Transferase</keyword>
<organism evidence="13 14">
    <name type="scientific">Arenimonas maotaiensis</name>
    <dbReference type="NCBI Taxonomy" id="1446479"/>
    <lineage>
        <taxon>Bacteria</taxon>
        <taxon>Pseudomonadati</taxon>
        <taxon>Pseudomonadota</taxon>
        <taxon>Gammaproteobacteria</taxon>
        <taxon>Lysobacterales</taxon>
        <taxon>Lysobacteraceae</taxon>
        <taxon>Arenimonas</taxon>
    </lineage>
</organism>
<accession>A0A917FJU0</accession>
<evidence type="ECO:0000259" key="12">
    <source>
        <dbReference type="Pfam" id="PF01467"/>
    </source>
</evidence>
<evidence type="ECO:0000256" key="4">
    <source>
        <dbReference type="ARBA" id="ARBA00022642"/>
    </source>
</evidence>
<comment type="function">
    <text evidence="1 11">Catalyzes the reversible adenylation of nicotinate mononucleotide (NaMN) to nicotinic acid adenine dinucleotide (NaAD).</text>
</comment>
<evidence type="ECO:0000256" key="3">
    <source>
        <dbReference type="ARBA" id="ARBA00009014"/>
    </source>
</evidence>
<dbReference type="GO" id="GO:0005524">
    <property type="term" value="F:ATP binding"/>
    <property type="evidence" value="ECO:0007669"/>
    <property type="project" value="UniProtKB-KW"/>
</dbReference>
<dbReference type="EC" id="2.7.7.18" evidence="11"/>
<comment type="catalytic activity">
    <reaction evidence="10 11">
        <text>nicotinate beta-D-ribonucleotide + ATP + H(+) = deamido-NAD(+) + diphosphate</text>
        <dbReference type="Rhea" id="RHEA:22860"/>
        <dbReference type="ChEBI" id="CHEBI:15378"/>
        <dbReference type="ChEBI" id="CHEBI:30616"/>
        <dbReference type="ChEBI" id="CHEBI:33019"/>
        <dbReference type="ChEBI" id="CHEBI:57502"/>
        <dbReference type="ChEBI" id="CHEBI:58437"/>
        <dbReference type="EC" id="2.7.7.18"/>
    </reaction>
</comment>
<dbReference type="InterPro" id="IPR014729">
    <property type="entry name" value="Rossmann-like_a/b/a_fold"/>
</dbReference>
<dbReference type="InterPro" id="IPR004821">
    <property type="entry name" value="Cyt_trans-like"/>
</dbReference>
<dbReference type="Proteomes" id="UP000632858">
    <property type="component" value="Unassembled WGS sequence"/>
</dbReference>
<comment type="caution">
    <text evidence="13">The sequence shown here is derived from an EMBL/GenBank/DDBJ whole genome shotgun (WGS) entry which is preliminary data.</text>
</comment>
<evidence type="ECO:0000256" key="6">
    <source>
        <dbReference type="ARBA" id="ARBA00022695"/>
    </source>
</evidence>
<sequence length="214" mass="23429">MRLTLVYGGTFDPPHNGHLAVAAAAATAFGVPVAFLPSADPPHRAPTEAAAEQRADMVEAAIAGDIRFACDRRELRRGGPSYSLLTLRELRAELGPERPIGWLIGVDAFLGLDRWHAWRELFELTHFIVVERPGRPLEAMGAELASVCRPRWRDTPQALTQAPHGLLYRLPMPLRPESATGIRDGLRAGHDMNAQLPAPVAAYIRRHGLYPSGV</sequence>
<dbReference type="PANTHER" id="PTHR39321:SF3">
    <property type="entry name" value="PHOSPHOPANTETHEINE ADENYLYLTRANSFERASE"/>
    <property type="match status" value="1"/>
</dbReference>
<dbReference type="Gene3D" id="3.40.50.620">
    <property type="entry name" value="HUPs"/>
    <property type="match status" value="1"/>
</dbReference>
<evidence type="ECO:0000256" key="8">
    <source>
        <dbReference type="ARBA" id="ARBA00022840"/>
    </source>
</evidence>
<keyword evidence="9 11" id="KW-0520">NAD</keyword>
<evidence type="ECO:0000256" key="1">
    <source>
        <dbReference type="ARBA" id="ARBA00002324"/>
    </source>
</evidence>
<evidence type="ECO:0000256" key="9">
    <source>
        <dbReference type="ARBA" id="ARBA00023027"/>
    </source>
</evidence>
<comment type="similarity">
    <text evidence="3 11">Belongs to the NadD family.</text>
</comment>
<name>A0A917FJU0_9GAMM</name>
<dbReference type="HAMAP" id="MF_00244">
    <property type="entry name" value="NaMN_adenylyltr"/>
    <property type="match status" value="1"/>
</dbReference>
<dbReference type="SUPFAM" id="SSF52374">
    <property type="entry name" value="Nucleotidylyl transferase"/>
    <property type="match status" value="1"/>
</dbReference>
<keyword evidence="7 11" id="KW-0547">Nucleotide-binding</keyword>
<dbReference type="GO" id="GO:0009435">
    <property type="term" value="P:NAD+ biosynthetic process"/>
    <property type="evidence" value="ECO:0007669"/>
    <property type="project" value="UniProtKB-UniRule"/>
</dbReference>
<protein>
    <recommendedName>
        <fullName evidence="11">Probable nicotinate-nucleotide adenylyltransferase</fullName>
        <ecNumber evidence="11">2.7.7.18</ecNumber>
    </recommendedName>
    <alternativeName>
        <fullName evidence="11">Deamido-NAD(+) diphosphorylase</fullName>
    </alternativeName>
    <alternativeName>
        <fullName evidence="11">Deamido-NAD(+) pyrophosphorylase</fullName>
    </alternativeName>
    <alternativeName>
        <fullName evidence="11">Nicotinate mononucleotide adenylyltransferase</fullName>
        <shortName evidence="11">NaMN adenylyltransferase</shortName>
    </alternativeName>
</protein>